<dbReference type="EMBL" id="KQ976527">
    <property type="protein sequence ID" value="KYM81925.1"/>
    <property type="molecule type" value="Genomic_DNA"/>
</dbReference>
<keyword evidence="2" id="KW-1185">Reference proteome</keyword>
<name>A0A151I2R7_9HYME</name>
<reference evidence="1 2" key="1">
    <citation type="submission" date="2015-09" db="EMBL/GenBank/DDBJ databases">
        <title>Atta colombica WGS genome.</title>
        <authorList>
            <person name="Nygaard S."/>
            <person name="Hu H."/>
            <person name="Boomsma J."/>
            <person name="Zhang G."/>
        </authorList>
    </citation>
    <scope>NUCLEOTIDE SEQUENCE [LARGE SCALE GENOMIC DNA]</scope>
    <source>
        <strain evidence="1">Treedump-2</strain>
        <tissue evidence="1">Whole body</tissue>
    </source>
</reference>
<dbReference type="AlphaFoldDB" id="A0A151I2R7"/>
<dbReference type="STRING" id="520822.A0A151I2R7"/>
<accession>A0A151I2R7</accession>
<protein>
    <submittedName>
        <fullName evidence="1">Uncharacterized protein</fullName>
    </submittedName>
</protein>
<proteinExistence type="predicted"/>
<dbReference type="Proteomes" id="UP000078540">
    <property type="component" value="Unassembled WGS sequence"/>
</dbReference>
<organism evidence="1 2">
    <name type="scientific">Atta colombica</name>
    <dbReference type="NCBI Taxonomy" id="520822"/>
    <lineage>
        <taxon>Eukaryota</taxon>
        <taxon>Metazoa</taxon>
        <taxon>Ecdysozoa</taxon>
        <taxon>Arthropoda</taxon>
        <taxon>Hexapoda</taxon>
        <taxon>Insecta</taxon>
        <taxon>Pterygota</taxon>
        <taxon>Neoptera</taxon>
        <taxon>Endopterygota</taxon>
        <taxon>Hymenoptera</taxon>
        <taxon>Apocrita</taxon>
        <taxon>Aculeata</taxon>
        <taxon>Formicoidea</taxon>
        <taxon>Formicidae</taxon>
        <taxon>Myrmicinae</taxon>
        <taxon>Atta</taxon>
    </lineage>
</organism>
<gene>
    <name evidence="1" type="ORF">ALC53_07617</name>
</gene>
<evidence type="ECO:0000313" key="2">
    <source>
        <dbReference type="Proteomes" id="UP000078540"/>
    </source>
</evidence>
<sequence length="140" mass="16482">MSFLHTYSSKCIKNELSSLYLLRKPALIDSQWIYYKPVTSLADDSLIEFVVPGHGEDYLDFCLMESKTISKICILDASLFVKKFFEKRASLYVEAYHTLFSETDIHFCIIYAEFDNVLEIDSSRHCRLFRPIFYFNFLVL</sequence>
<evidence type="ECO:0000313" key="1">
    <source>
        <dbReference type="EMBL" id="KYM81925.1"/>
    </source>
</evidence>